<dbReference type="SUPFAM" id="SSF52821">
    <property type="entry name" value="Rhodanese/Cell cycle control phosphatase"/>
    <property type="match status" value="1"/>
</dbReference>
<evidence type="ECO:0000313" key="14">
    <source>
        <dbReference type="Proteomes" id="UP000225706"/>
    </source>
</evidence>
<dbReference type="InterPro" id="IPR001763">
    <property type="entry name" value="Rhodanese-like_dom"/>
</dbReference>
<evidence type="ECO:0000256" key="5">
    <source>
        <dbReference type="ARBA" id="ARBA00022794"/>
    </source>
</evidence>
<feature type="region of interest" description="Disordered" evidence="11">
    <location>
        <begin position="141"/>
        <end position="181"/>
    </location>
</feature>
<dbReference type="CDD" id="cd00158">
    <property type="entry name" value="RHOD"/>
    <property type="match status" value="1"/>
</dbReference>
<name>A0A2B4S444_STYPI</name>
<dbReference type="PANTHER" id="PTHR44390">
    <property type="entry name" value="CENTROSOMAL PROTEIN OF 41 KDA"/>
    <property type="match status" value="1"/>
</dbReference>
<evidence type="ECO:0000256" key="7">
    <source>
        <dbReference type="ARBA" id="ARBA00023069"/>
    </source>
</evidence>
<dbReference type="STRING" id="50429.A0A2B4S444"/>
<evidence type="ECO:0000256" key="3">
    <source>
        <dbReference type="ARBA" id="ARBA00022448"/>
    </source>
</evidence>
<proteinExistence type="inferred from homology"/>
<dbReference type="Pfam" id="PF00581">
    <property type="entry name" value="Rhodanese"/>
    <property type="match status" value="1"/>
</dbReference>
<evidence type="ECO:0000256" key="1">
    <source>
        <dbReference type="ARBA" id="ARBA00004120"/>
    </source>
</evidence>
<reference evidence="14" key="1">
    <citation type="journal article" date="2017" name="bioRxiv">
        <title>Comparative analysis of the genomes of Stylophora pistillata and Acropora digitifera provides evidence for extensive differences between species of corals.</title>
        <authorList>
            <person name="Voolstra C.R."/>
            <person name="Li Y."/>
            <person name="Liew Y.J."/>
            <person name="Baumgarten S."/>
            <person name="Zoccola D."/>
            <person name="Flot J.-F."/>
            <person name="Tambutte S."/>
            <person name="Allemand D."/>
            <person name="Aranda M."/>
        </authorList>
    </citation>
    <scope>NUCLEOTIDE SEQUENCE [LARGE SCALE GENOMIC DNA]</scope>
</reference>
<feature type="domain" description="Rhodanese" evidence="12">
    <location>
        <begin position="49"/>
        <end position="140"/>
    </location>
</feature>
<comment type="subcellular location">
    <subcellularLocation>
        <location evidence="1">Cytoplasm</location>
        <location evidence="1">Cytoskeleton</location>
        <location evidence="1">Cilium basal body</location>
    </subcellularLocation>
    <subcellularLocation>
        <location evidence="2">Cytoplasm</location>
        <location evidence="2">Cytoskeleton</location>
        <location evidence="2">Microtubule organizing center</location>
        <location evidence="2">Centrosome</location>
    </subcellularLocation>
</comment>
<keyword evidence="8" id="KW-0206">Cytoskeleton</keyword>
<sequence length="181" mass="20097">MVQGSAGLLRSLIHGVGEVDIRDRDEKEDRDTSFNEEQLAVPEVESLPYLLLDVRDEDAYKKCHIIGGGRLFQAPRPEERCLAVVRGNKNKLGKIIILYDEDERLAPTAATTFVQREVDNVFMLSGDLIKLQDKLDDELLSQDKSSRQSSRLSSRSATSSASRASTSASSATSRSSKPIWK</sequence>
<organism evidence="13 14">
    <name type="scientific">Stylophora pistillata</name>
    <name type="common">Smooth cauliflower coral</name>
    <dbReference type="NCBI Taxonomy" id="50429"/>
    <lineage>
        <taxon>Eukaryota</taxon>
        <taxon>Metazoa</taxon>
        <taxon>Cnidaria</taxon>
        <taxon>Anthozoa</taxon>
        <taxon>Hexacorallia</taxon>
        <taxon>Scleractinia</taxon>
        <taxon>Astrocoeniina</taxon>
        <taxon>Pocilloporidae</taxon>
        <taxon>Stylophora</taxon>
    </lineage>
</organism>
<evidence type="ECO:0000256" key="9">
    <source>
        <dbReference type="ARBA" id="ARBA00023273"/>
    </source>
</evidence>
<dbReference type="GO" id="GO:0036064">
    <property type="term" value="C:ciliary basal body"/>
    <property type="evidence" value="ECO:0007669"/>
    <property type="project" value="TreeGrafter"/>
</dbReference>
<dbReference type="OrthoDB" id="70250at2759"/>
<keyword evidence="4" id="KW-0963">Cytoplasm</keyword>
<keyword evidence="3" id="KW-0813">Transport</keyword>
<dbReference type="PANTHER" id="PTHR44390:SF1">
    <property type="entry name" value="CENTROSOMAL PROTEIN OF 41 KDA"/>
    <property type="match status" value="1"/>
</dbReference>
<gene>
    <name evidence="13" type="primary">CEP41</name>
    <name evidence="13" type="ORF">AWC38_SpisGene11628</name>
</gene>
<evidence type="ECO:0000259" key="12">
    <source>
        <dbReference type="PROSITE" id="PS50206"/>
    </source>
</evidence>
<dbReference type="GO" id="GO:0015031">
    <property type="term" value="P:protein transport"/>
    <property type="evidence" value="ECO:0007669"/>
    <property type="project" value="UniProtKB-KW"/>
</dbReference>
<protein>
    <submittedName>
        <fullName evidence="13">Centrosomal protein of 41 kDa</fullName>
    </submittedName>
</protein>
<dbReference type="GO" id="GO:0060271">
    <property type="term" value="P:cilium assembly"/>
    <property type="evidence" value="ECO:0007669"/>
    <property type="project" value="TreeGrafter"/>
</dbReference>
<dbReference type="GO" id="GO:0005813">
    <property type="term" value="C:centrosome"/>
    <property type="evidence" value="ECO:0007669"/>
    <property type="project" value="UniProtKB-SubCell"/>
</dbReference>
<dbReference type="AlphaFoldDB" id="A0A2B4S444"/>
<evidence type="ECO:0000256" key="2">
    <source>
        <dbReference type="ARBA" id="ARBA00004300"/>
    </source>
</evidence>
<dbReference type="InterPro" id="IPR051889">
    <property type="entry name" value="CEP41"/>
</dbReference>
<accession>A0A2B4S444</accession>
<evidence type="ECO:0000256" key="4">
    <source>
        <dbReference type="ARBA" id="ARBA00022490"/>
    </source>
</evidence>
<comment type="caution">
    <text evidence="13">The sequence shown here is derived from an EMBL/GenBank/DDBJ whole genome shotgun (WGS) entry which is preliminary data.</text>
</comment>
<keyword evidence="5" id="KW-0970">Cilium biogenesis/degradation</keyword>
<keyword evidence="6" id="KW-0653">Protein transport</keyword>
<evidence type="ECO:0000256" key="8">
    <source>
        <dbReference type="ARBA" id="ARBA00023212"/>
    </source>
</evidence>
<dbReference type="PROSITE" id="PS50206">
    <property type="entry name" value="RHODANESE_3"/>
    <property type="match status" value="1"/>
</dbReference>
<keyword evidence="9" id="KW-0966">Cell projection</keyword>
<dbReference type="Proteomes" id="UP000225706">
    <property type="component" value="Unassembled WGS sequence"/>
</dbReference>
<feature type="compositionally biased region" description="Low complexity" evidence="11">
    <location>
        <begin position="147"/>
        <end position="181"/>
    </location>
</feature>
<evidence type="ECO:0000256" key="11">
    <source>
        <dbReference type="SAM" id="MobiDB-lite"/>
    </source>
</evidence>
<keyword evidence="7" id="KW-0969">Cilium</keyword>
<evidence type="ECO:0000256" key="6">
    <source>
        <dbReference type="ARBA" id="ARBA00022927"/>
    </source>
</evidence>
<evidence type="ECO:0000313" key="13">
    <source>
        <dbReference type="EMBL" id="PFX23823.1"/>
    </source>
</evidence>
<evidence type="ECO:0000256" key="10">
    <source>
        <dbReference type="ARBA" id="ARBA00038465"/>
    </source>
</evidence>
<comment type="similarity">
    <text evidence="10">Belongs to the CEP41 family.</text>
</comment>
<dbReference type="Gene3D" id="3.40.250.10">
    <property type="entry name" value="Rhodanese-like domain"/>
    <property type="match status" value="1"/>
</dbReference>
<keyword evidence="14" id="KW-1185">Reference proteome</keyword>
<dbReference type="InterPro" id="IPR036873">
    <property type="entry name" value="Rhodanese-like_dom_sf"/>
</dbReference>
<dbReference type="EMBL" id="LSMT01000195">
    <property type="protein sequence ID" value="PFX23823.1"/>
    <property type="molecule type" value="Genomic_DNA"/>
</dbReference>